<evidence type="ECO:0000256" key="21">
    <source>
        <dbReference type="ARBA" id="ARBA00022581"/>
    </source>
</evidence>
<keyword evidence="52 70" id="KW-0472">Membrane</keyword>
<comment type="subunit">
    <text evidence="9">Interacts with capsid protein VP1 and capsid protein VP3 to form heterotrimeric protomers.</text>
</comment>
<evidence type="ECO:0000256" key="19">
    <source>
        <dbReference type="ARBA" id="ARBA00022561"/>
    </source>
</evidence>
<comment type="subunit">
    <text evidence="63">Homodimer. Interacts with host GBF1. Interacts (via GOLD domain) with host ACBD3 (via GOLD domain); this interaction allows the formation of a viral protein 3A/ACBD3 heterotetramer with a 2:2 stoichiometry, which will stimulate the recruitment of host PI4KB in order to synthesize PI4P at the viral RNA replication sites.</text>
</comment>
<evidence type="ECO:0000259" key="73">
    <source>
        <dbReference type="PROSITE" id="PS51874"/>
    </source>
</evidence>
<comment type="function">
    <text evidence="70">Protein 2C: Induces and associates with structural rearrangements of intracellular membranes. Displays RNA-binding, nucleotide binding and NTPase activities. May play a role in virion morphogenesis and viral RNA encapsidation by interacting with the capsid protein VP3.</text>
</comment>
<evidence type="ECO:0000259" key="72">
    <source>
        <dbReference type="PROSITE" id="PS51218"/>
    </source>
</evidence>
<comment type="function">
    <text evidence="62">Localizes the viral replication complex to the surface of membranous vesicles. It inhibits host cell endoplasmic reticulum-to-Golgi apparatus transport and causes the disassembly of the Golgi complex, possibly through GBF1 interaction. This would result in depletion of MHC, trail receptors and IFN receptors at the host cell surface. Plays an essential role in viral RNA replication by recruiting ACBD3 and PI4KB at the viral replication sites, thereby allowing the formation of the rearranged membranous structures where viral replication takes place.</text>
</comment>
<keyword evidence="35 70" id="KW-0347">Helicase</keyword>
<keyword evidence="50 70" id="KW-0406">Ion transport</keyword>
<dbReference type="Gene3D" id="1.20.960.20">
    <property type="match status" value="1"/>
</dbReference>
<dbReference type="InterPro" id="IPR043504">
    <property type="entry name" value="Peptidase_S1_PA_chymotrypsin"/>
</dbReference>
<dbReference type="InterPro" id="IPR001676">
    <property type="entry name" value="Picornavirus_capsid"/>
</dbReference>
<evidence type="ECO:0000256" key="44">
    <source>
        <dbReference type="ARBA" id="ARBA00022884"/>
    </source>
</evidence>
<keyword evidence="19 70" id="KW-0167">Capsid protein</keyword>
<dbReference type="GO" id="GO:0019062">
    <property type="term" value="P:virion attachment to host cell"/>
    <property type="evidence" value="ECO:0007669"/>
    <property type="project" value="UniProtKB-KW"/>
</dbReference>
<dbReference type="GO" id="GO:0004197">
    <property type="term" value="F:cysteine-type endopeptidase activity"/>
    <property type="evidence" value="ECO:0007669"/>
    <property type="project" value="UniProtKB-EC"/>
</dbReference>
<keyword evidence="28 70" id="KW-0519">Myristate</keyword>
<dbReference type="Gene3D" id="3.30.70.270">
    <property type="match status" value="1"/>
</dbReference>
<dbReference type="FunFam" id="2.60.120.20:FF:000001">
    <property type="entry name" value="Genome polyprotein"/>
    <property type="match status" value="1"/>
</dbReference>
<keyword evidence="13 70" id="KW-1113">Inhibition of host RLR pathway by virus</keyword>
<evidence type="ECO:0000256" key="69">
    <source>
        <dbReference type="ARBA" id="ARBA00066100"/>
    </source>
</evidence>
<evidence type="ECO:0000256" key="51">
    <source>
        <dbReference type="ARBA" id="ARBA00023090"/>
    </source>
</evidence>
<dbReference type="InterPro" id="IPR014759">
    <property type="entry name" value="Helicase_SF3_ssRNA_vir"/>
</dbReference>
<dbReference type="EC" id="2.7.7.48" evidence="70"/>
<feature type="domain" description="Peptidase C3" evidence="73">
    <location>
        <begin position="1566"/>
        <end position="1744"/>
    </location>
</feature>
<dbReference type="InterPro" id="IPR001205">
    <property type="entry name" value="RNA-dir_pol_C"/>
</dbReference>
<evidence type="ECO:0000256" key="3">
    <source>
        <dbReference type="ARBA" id="ARBA00004295"/>
    </source>
</evidence>
<dbReference type="PROSITE" id="PS50507">
    <property type="entry name" value="RDRP_SSRNA_POS"/>
    <property type="match status" value="1"/>
</dbReference>
<dbReference type="GO" id="GO:0003968">
    <property type="term" value="F:RNA-directed RNA polymerase activity"/>
    <property type="evidence" value="ECO:0007669"/>
    <property type="project" value="UniProtKB-KW"/>
</dbReference>
<evidence type="ECO:0000256" key="2">
    <source>
        <dbReference type="ARBA" id="ARBA00004147"/>
    </source>
</evidence>
<keyword evidence="36" id="KW-0788">Thiol protease</keyword>
<dbReference type="GO" id="GO:0006351">
    <property type="term" value="P:DNA-templated transcription"/>
    <property type="evidence" value="ECO:0007669"/>
    <property type="project" value="InterPro"/>
</dbReference>
<comment type="function">
    <text evidence="70">Viral protein genome-linked: acts as a primer for viral RNA replication and remains covalently bound to viral genomic RNA. VPg is uridylylated prior to priming replication into VPg-pUpU. The oriI viral genomic sequence may act as a template for this. The VPg-pUpU is then used as primer on the genomic RNA poly(A) by the RNA-dependent RNA polymerase to replicate the viral genome.</text>
</comment>
<keyword evidence="25 70" id="KW-0808">Transferase</keyword>
<keyword evidence="15 70" id="KW-1036">Host cytoplasmic vesicle</keyword>
<evidence type="ECO:0000256" key="35">
    <source>
        <dbReference type="ARBA" id="ARBA00022806"/>
    </source>
</evidence>
<dbReference type="FunFam" id="2.40.10.10:FF:000018">
    <property type="entry name" value="Genome polyprotein"/>
    <property type="match status" value="1"/>
</dbReference>
<evidence type="ECO:0000256" key="17">
    <source>
        <dbReference type="ARBA" id="ARBA00022553"/>
    </source>
</evidence>
<dbReference type="FunFam" id="3.30.70.270:FF:000008">
    <property type="entry name" value="Genome polyprotein"/>
    <property type="match status" value="1"/>
</dbReference>
<keyword evidence="51" id="KW-1088">Inhibition of host RIG-I by virus</keyword>
<dbReference type="SUPFAM" id="SSF50494">
    <property type="entry name" value="Trypsin-like serine proteases"/>
    <property type="match status" value="2"/>
</dbReference>
<dbReference type="Gene3D" id="2.60.120.20">
    <property type="match status" value="3"/>
</dbReference>
<comment type="subunit">
    <text evidence="70">Capsid protein VP1: Interacts with capsid protein VP0, and capsid protein VP3 to form heterotrimeric protomers. Five protomers subsequently associate to form pentamers which serve as building blocks for the capsid. Interacts with capsid protein VP2, capsid protein VP3 and capsid protein VP4 following cleavage of capsid protein VP0.</text>
</comment>
<dbReference type="EC" id="3.4.22.29" evidence="70"/>
<keyword evidence="22 70" id="KW-1162">Viral penetration into host cytoplasm</keyword>
<evidence type="ECO:0000256" key="1">
    <source>
        <dbReference type="ARBA" id="ARBA00001946"/>
    </source>
</evidence>
<name>A0A0B4MVD5_9ENTO</name>
<comment type="subunit">
    <text evidence="7">Interacts with capsid protein VP1 and capsid protein VP3 in the mature capsid.</text>
</comment>
<dbReference type="FunFam" id="4.10.880.10:FF:000001">
    <property type="entry name" value="Genome polyprotein"/>
    <property type="match status" value="1"/>
</dbReference>
<dbReference type="Pfam" id="PF01552">
    <property type="entry name" value="Pico_P2B"/>
    <property type="match status" value="1"/>
</dbReference>
<evidence type="ECO:0000256" key="58">
    <source>
        <dbReference type="ARBA" id="ARBA00023288"/>
    </source>
</evidence>
<keyword evidence="43 70" id="KW-1043">Host membrane</keyword>
<evidence type="ECO:0000256" key="6">
    <source>
        <dbReference type="ARBA" id="ARBA00011124"/>
    </source>
</evidence>
<dbReference type="FunFam" id="2.60.120.20:FF:000003">
    <property type="entry name" value="Genome polyprotein"/>
    <property type="match status" value="1"/>
</dbReference>
<dbReference type="GO" id="GO:0015267">
    <property type="term" value="F:channel activity"/>
    <property type="evidence" value="ECO:0007669"/>
    <property type="project" value="UniProtKB-KW"/>
</dbReference>
<evidence type="ECO:0000256" key="23">
    <source>
        <dbReference type="ARBA" id="ARBA00022632"/>
    </source>
</evidence>
<dbReference type="Gene3D" id="2.40.10.10">
    <property type="entry name" value="Trypsin-like serine proteases"/>
    <property type="match status" value="4"/>
</dbReference>
<dbReference type="GO" id="GO:0044694">
    <property type="term" value="P:symbiont genome entry into host cell via pore formation in plasma membrane"/>
    <property type="evidence" value="ECO:0007669"/>
    <property type="project" value="UniProtKB-KW"/>
</dbReference>
<keyword evidence="24 70" id="KW-0645">Protease</keyword>
<dbReference type="SUPFAM" id="SSF52540">
    <property type="entry name" value="P-loop containing nucleoside triphosphate hydrolases"/>
    <property type="match status" value="1"/>
</dbReference>
<dbReference type="GO" id="GO:0005524">
    <property type="term" value="F:ATP binding"/>
    <property type="evidence" value="ECO:0007669"/>
    <property type="project" value="UniProtKB-KW"/>
</dbReference>
<dbReference type="GO" id="GO:0034220">
    <property type="term" value="P:monoatomic ion transmembrane transport"/>
    <property type="evidence" value="ECO:0007669"/>
    <property type="project" value="UniProtKB-KW"/>
</dbReference>
<keyword evidence="44 70" id="KW-0694">RNA-binding</keyword>
<comment type="function">
    <text evidence="68">Acts as a primer for viral RNA replication and remains covalently bound to viral genomic RNA. VPg is uridylylated prior to priming replication into VPg-pUpU. The oriI viral genomic sequence may act as a template for this. The VPg-pUpU is then used as primer on the genomic RNA poly(A) by the RNA-dependent RNA polymerase to replicate the viral genome. During genome replication, the VPg-RNA linkage is removed by the host TDP2, thereby accelerating replication. During the late stage of the replication cycle, host TDP2 is excluded from sites of viral RNA synthesis and encapsidation, allowing for the generation of progeny virions.</text>
</comment>
<comment type="function">
    <text evidence="70">RNA-directed RNA polymerase: Replicates the viral genomic RNA on the surface of intracellular membranes. May form linear arrays of subunits that propagate along a strong head-to-tail interaction called interface-I. Covalently attaches UMP to a tyrosine of VPg, which is used to prime RNA synthesis. The positive stranded RNA genome is first replicated at virus induced membranous vesicles, creating a dsRNA genomic replication form. This dsRNA is then used as template to synthesize positive stranded RNA genomes. ss(+)RNA genomes are either translated, replicated or encapsidated.</text>
</comment>
<evidence type="ECO:0000256" key="60">
    <source>
        <dbReference type="ARBA" id="ARBA00023303"/>
    </source>
</evidence>
<comment type="function">
    <text evidence="70">Protein 3CD: Involved in the viral replication complex and viral polypeptide maturation. It exhibits protease activity with a specificity and catalytic efficiency that is different from protease 3C. Protein 3CD lacks polymerase activity. Protein 3CD binds to the 5'UTR of the viral genome.</text>
</comment>
<keyword evidence="55 70" id="KW-1262">Eukaryotic host gene expression shutoff by virus</keyword>
<evidence type="ECO:0000256" key="15">
    <source>
        <dbReference type="ARBA" id="ARBA00022488"/>
    </source>
</evidence>
<evidence type="ECO:0000256" key="57">
    <source>
        <dbReference type="ARBA" id="ARBA00023280"/>
    </source>
</evidence>
<evidence type="ECO:0000256" key="33">
    <source>
        <dbReference type="ARBA" id="ARBA00022801"/>
    </source>
</evidence>
<dbReference type="GO" id="GO:0039694">
    <property type="term" value="P:viral RNA genome replication"/>
    <property type="evidence" value="ECO:0007669"/>
    <property type="project" value="InterPro"/>
</dbReference>
<keyword evidence="33 70" id="KW-0378">Hydrolase</keyword>
<dbReference type="FunFam" id="2.60.120.20:FF:000002">
    <property type="entry name" value="Genome polyprotein"/>
    <property type="match status" value="1"/>
</dbReference>
<comment type="function">
    <text evidence="70">Capsid protein VP1: Forms an icosahedral capsid of pseudo T=3 symmetry with capsid proteins VP2 and VP3. The capsid is 300 Angstroms in diameter, composed of 60 copies of each capsid protein and enclosing the viral positive strand RNA genome. Capsid protein VP1 mainly forms the vertices of the capsid. Capsid protein VP1 interacts with host cell receptor to provide virion attachment to target host cells. This attachment induces virion internalization. Tyrosine kinases are probably involved in the entry process. After binding to its receptor, the capsid undergoes conformational changes. Capsid protein VP1 N-terminus (that contains an amphipathic alpha-helix) and capsid protein VP4 are externalized. Together, they shape a pore in the host membrane through which viral genome is translocated to host cell cytoplasm. After genome has been released, the channel shrinks.</text>
</comment>
<dbReference type="InterPro" id="IPR009003">
    <property type="entry name" value="Peptidase_S1_PA"/>
</dbReference>
<comment type="catalytic activity">
    <reaction evidence="70">
        <text>Selective cleavage of Gln-|-Gly bond in the poliovirus polyprotein. In other picornavirus reactions Glu may be substituted for Gln, and Ser or Thr for Gly.</text>
        <dbReference type="EC" id="3.4.22.28"/>
    </reaction>
</comment>
<dbReference type="InterPro" id="IPR029053">
    <property type="entry name" value="Viral_coat"/>
</dbReference>
<comment type="function">
    <text evidence="67">Plays an essential role in the virus replication cycle by acting as a viroporin. Creates a pore in the host endoplasmic reticulum and as a consequence releases Ca2+ in the cytoplasm of infected cell. In turn, high levels of cytoplasmic calcium may trigger membrane trafficking and transport of viral ER-associated proteins to viroplasms, sites of viral genome replication.</text>
</comment>
<keyword evidence="54 70" id="KW-1035">Host cytoplasm</keyword>
<dbReference type="InterPro" id="IPR014838">
    <property type="entry name" value="P3A"/>
</dbReference>
<comment type="subunit">
    <text evidence="69">homodimer.</text>
</comment>
<evidence type="ECO:0000256" key="24">
    <source>
        <dbReference type="ARBA" id="ARBA00022670"/>
    </source>
</evidence>
<dbReference type="Pfam" id="PF00073">
    <property type="entry name" value="Rhv"/>
    <property type="match status" value="3"/>
</dbReference>
<keyword evidence="23 70" id="KW-1090">Inhibition of host innate immune response by virus</keyword>
<dbReference type="SUPFAM" id="SSF88633">
    <property type="entry name" value="Positive stranded ssRNA viruses"/>
    <property type="match status" value="2"/>
</dbReference>
<evidence type="ECO:0000256" key="14">
    <source>
        <dbReference type="ARBA" id="ARBA00022484"/>
    </source>
</evidence>
<evidence type="ECO:0000256" key="27">
    <source>
        <dbReference type="ARBA" id="ARBA00022706"/>
    </source>
</evidence>
<evidence type="ECO:0000256" key="49">
    <source>
        <dbReference type="ARBA" id="ARBA00023050"/>
    </source>
</evidence>
<dbReference type="Pfam" id="PF00548">
    <property type="entry name" value="Peptidase_C3"/>
    <property type="match status" value="1"/>
</dbReference>
<evidence type="ECO:0000256" key="5">
    <source>
        <dbReference type="ARBA" id="ARBA00008303"/>
    </source>
</evidence>
<evidence type="ECO:0000256" key="10">
    <source>
        <dbReference type="ARBA" id="ARBA00011647"/>
    </source>
</evidence>
<dbReference type="GO" id="GO:0008270">
    <property type="term" value="F:zinc ion binding"/>
    <property type="evidence" value="ECO:0007669"/>
    <property type="project" value="UniProtKB-KW"/>
</dbReference>
<evidence type="ECO:0000256" key="42">
    <source>
        <dbReference type="ARBA" id="ARBA00022844"/>
    </source>
</evidence>
<feature type="domain" description="SF3 helicase" evidence="72">
    <location>
        <begin position="1232"/>
        <end position="1388"/>
    </location>
</feature>
<comment type="function">
    <text evidence="70">Capsid protein VP2: Forms an icosahedral capsid of pseudo T=3 symmetry with capsid proteins VP2 and VP3. The capsid is 300 Angstroms in diameter, composed of 60 copies of each capsid protein and enclosing the viral positive strand RNA genome.</text>
</comment>
<comment type="subunit">
    <text evidence="64">Interacts with capsid protein VP0 and capsid protein VP1 to form heterotrimeric protomers. Five protomers subsequently associate to form pentamers which serve as building blocks for the capsid. Interacts with capsid protein VP4 in the mature capsid. Interacts with protein 2C; this interaction may be important for virion morphogenesis.</text>
</comment>
<dbReference type="FunFam" id="2.40.10.10:FF:000022">
    <property type="entry name" value="Genome polyprotein"/>
    <property type="match status" value="1"/>
</dbReference>
<dbReference type="CDD" id="cd23213">
    <property type="entry name" value="Enterovirus_RdRp"/>
    <property type="match status" value="1"/>
</dbReference>
<comment type="subunit">
    <text evidence="6">Interacts with RNA-directed RNA polymerase.</text>
</comment>
<comment type="function">
    <text evidence="70">Capsid protein VP4: Lies on the inner surface of the capsid shell. After binding to the host receptor, the capsid undergoes conformational changes. Capsid protein VP4 is released, Capsid protein VP1 N-terminus is externalized, and together, they shape a pore in the host membrane through which the viral genome is translocated into the host cell cytoplasm.</text>
</comment>
<dbReference type="GO" id="GO:0005198">
    <property type="term" value="F:structural molecule activity"/>
    <property type="evidence" value="ECO:0007669"/>
    <property type="project" value="InterPro"/>
</dbReference>
<dbReference type="Gene3D" id="6.10.20.20">
    <property type="entry name" value="Poliovirus 3A protein-like"/>
    <property type="match status" value="1"/>
</dbReference>
<dbReference type="GO" id="GO:0003723">
    <property type="term" value="F:RNA binding"/>
    <property type="evidence" value="ECO:0007669"/>
    <property type="project" value="UniProtKB-KW"/>
</dbReference>
<keyword evidence="30 70" id="KW-0677">Repeat</keyword>
<evidence type="ECO:0000256" key="28">
    <source>
        <dbReference type="ARBA" id="ARBA00022707"/>
    </source>
</evidence>
<keyword evidence="14 70" id="KW-0696">RNA-directed RNA polymerase</keyword>
<evidence type="ECO:0000256" key="11">
    <source>
        <dbReference type="ARBA" id="ARBA00011876"/>
    </source>
</evidence>
<keyword evidence="41" id="KW-0460">Magnesium</keyword>
<dbReference type="InterPro" id="IPR000081">
    <property type="entry name" value="Peptidase_C3"/>
</dbReference>
<keyword evidence="49 70" id="KW-1072">Activation of host autophagy by virus</keyword>
<comment type="function">
    <text evidence="70">Protein 2B: Plays an essential role in the virus replication cycle by acting as a viroporin. Creates a pore in the host reticulum endoplasmic and as a consequence releases Ca2+ in the cytoplasm of infected cell. In turn, high levels of cytoplasmic calcium may trigger membrane trafficking and transport of viral ER-associated proteins to viroplasms, sites of viral genome replication.</text>
</comment>
<evidence type="ECO:0000256" key="52">
    <source>
        <dbReference type="ARBA" id="ARBA00023136"/>
    </source>
</evidence>
<dbReference type="InterPro" id="IPR027417">
    <property type="entry name" value="P-loop_NTPase"/>
</dbReference>
<dbReference type="Pfam" id="PF00680">
    <property type="entry name" value="RdRP_1"/>
    <property type="match status" value="1"/>
</dbReference>
<keyword evidence="17" id="KW-0597">Phosphoprotein</keyword>
<evidence type="ECO:0000256" key="38">
    <source>
        <dbReference type="ARBA" id="ARBA00022813"/>
    </source>
</evidence>
<evidence type="ECO:0000256" key="53">
    <source>
        <dbReference type="ARBA" id="ARBA00023197"/>
    </source>
</evidence>
<keyword evidence="27 70" id="KW-1143">T=pseudo3 icosahedral capsid protein</keyword>
<evidence type="ECO:0000256" key="64">
    <source>
        <dbReference type="ARBA" id="ARBA00046709"/>
    </source>
</evidence>
<evidence type="ECO:0000256" key="48">
    <source>
        <dbReference type="ARBA" id="ARBA00023039"/>
    </source>
</evidence>
<dbReference type="FunFam" id="1.20.960.20:FF:000001">
    <property type="entry name" value="Genome polyprotein"/>
    <property type="match status" value="1"/>
</dbReference>
<keyword evidence="60 70" id="KW-0407">Ion channel</keyword>
<evidence type="ECO:0000256" key="13">
    <source>
        <dbReference type="ARBA" id="ARBA00022482"/>
    </source>
</evidence>
<dbReference type="GO" id="GO:0017111">
    <property type="term" value="F:ribonucleoside triphosphate phosphatase activity"/>
    <property type="evidence" value="ECO:0007669"/>
    <property type="project" value="UniProtKB-EC"/>
</dbReference>
<evidence type="ECO:0000256" key="55">
    <source>
        <dbReference type="ARBA" id="ARBA00023247"/>
    </source>
</evidence>
<evidence type="ECO:0000256" key="59">
    <source>
        <dbReference type="ARBA" id="ARBA00023296"/>
    </source>
</evidence>
<dbReference type="InterPro" id="IPR043128">
    <property type="entry name" value="Rev_trsase/Diguanyl_cyclase"/>
</dbReference>
<evidence type="ECO:0000256" key="18">
    <source>
        <dbReference type="ARBA" id="ARBA00022557"/>
    </source>
</evidence>
<comment type="function">
    <text evidence="70">Capsid protein VP0: Component of immature procapsids, which is cleaved into capsid proteins VP4 and VP2 after maturation. Allows the capsid to remain inactive before the maturation step.</text>
</comment>
<evidence type="ECO:0000256" key="39">
    <source>
        <dbReference type="ARBA" id="ARBA00022833"/>
    </source>
</evidence>
<dbReference type="Gene3D" id="4.10.880.10">
    <property type="entry name" value="Poliovirus 3D polymerase Domain 1 (Nucleotidyltransferase)"/>
    <property type="match status" value="2"/>
</dbReference>
<evidence type="ECO:0000256" key="67">
    <source>
        <dbReference type="ARBA" id="ARBA00049974"/>
    </source>
</evidence>
<feature type="domain" description="RdRp catalytic" evidence="71">
    <location>
        <begin position="1975"/>
        <end position="2090"/>
    </location>
</feature>
<keyword evidence="53 70" id="KW-1099">Inhibition of host mRNA nuclear export by virus</keyword>
<dbReference type="InterPro" id="IPR043502">
    <property type="entry name" value="DNA/RNA_pol_sf"/>
</dbReference>
<accession>A0A0B4MVD5</accession>
<evidence type="ECO:0000256" key="37">
    <source>
        <dbReference type="ARBA" id="ARBA00022809"/>
    </source>
</evidence>
<evidence type="ECO:0000256" key="66">
    <source>
        <dbReference type="ARBA" id="ARBA00047631"/>
    </source>
</evidence>
<evidence type="ECO:0000256" key="70">
    <source>
        <dbReference type="RuleBase" id="RU364118"/>
    </source>
</evidence>
<dbReference type="InterPro" id="IPR002527">
    <property type="entry name" value="Pico_P2B"/>
</dbReference>
<comment type="catalytic activity">
    <reaction evidence="61 70">
        <text>Selective cleavage of Tyr-|-Gly bond in the picornavirus polyprotein.</text>
        <dbReference type="EC" id="3.4.22.29"/>
    </reaction>
</comment>
<dbReference type="CDD" id="cd00205">
    <property type="entry name" value="rhv_like"/>
    <property type="match status" value="3"/>
</dbReference>
<keyword evidence="40 70" id="KW-0067">ATP-binding</keyword>
<evidence type="ECO:0000256" key="4">
    <source>
        <dbReference type="ARBA" id="ARBA00004328"/>
    </source>
</evidence>
<dbReference type="InterPro" id="IPR000605">
    <property type="entry name" value="Helicase_SF3_ssDNA/RNA_vir"/>
</dbReference>
<dbReference type="GO" id="GO:0039618">
    <property type="term" value="C:T=pseudo3 icosahedral viral capsid"/>
    <property type="evidence" value="ECO:0007669"/>
    <property type="project" value="UniProtKB-KW"/>
</dbReference>
<dbReference type="SUPFAM" id="SSF89043">
    <property type="entry name" value="Soluble domain of poliovirus core protein 3a"/>
    <property type="match status" value="1"/>
</dbReference>
<evidence type="ECO:0000256" key="65">
    <source>
        <dbReference type="ARBA" id="ARBA00046779"/>
    </source>
</evidence>
<dbReference type="GO" id="GO:0039520">
    <property type="term" value="P:symbiont-mediated activation of host autophagy"/>
    <property type="evidence" value="ECO:0007669"/>
    <property type="project" value="UniProtKB-KW"/>
</dbReference>
<evidence type="ECO:0000256" key="22">
    <source>
        <dbReference type="ARBA" id="ARBA00022595"/>
    </source>
</evidence>
<evidence type="ECO:0000256" key="32">
    <source>
        <dbReference type="ARBA" id="ARBA00022771"/>
    </source>
</evidence>
<dbReference type="InterPro" id="IPR003138">
    <property type="entry name" value="Pico_P1A"/>
</dbReference>
<keyword evidence="26 70" id="KW-0548">Nucleotidyltransferase</keyword>
<evidence type="ECO:0000256" key="25">
    <source>
        <dbReference type="ARBA" id="ARBA00022679"/>
    </source>
</evidence>
<evidence type="ECO:0000256" key="30">
    <source>
        <dbReference type="ARBA" id="ARBA00022737"/>
    </source>
</evidence>
<evidence type="ECO:0000256" key="56">
    <source>
        <dbReference type="ARBA" id="ARBA00023255"/>
    </source>
</evidence>
<evidence type="ECO:0000256" key="54">
    <source>
        <dbReference type="ARBA" id="ARBA00023200"/>
    </source>
</evidence>
<comment type="function">
    <text evidence="70">Protein 3AB: Localizes the viral replication complex to the surface of membranous vesicles. Together with protein 3CD binds the Cis-Active RNA Element (CRE) which is involved in RNA synthesis initiation. Acts as a cofactor to stimulate the activity of 3D polymerase, maybe through a nucleid acid chaperone activity.</text>
</comment>
<dbReference type="Pfam" id="PF00910">
    <property type="entry name" value="RNA_helicase"/>
    <property type="match status" value="1"/>
</dbReference>
<evidence type="ECO:0000256" key="36">
    <source>
        <dbReference type="ARBA" id="ARBA00022807"/>
    </source>
</evidence>
<dbReference type="GO" id="GO:0075509">
    <property type="term" value="P:endocytosis involved in viral entry into host cell"/>
    <property type="evidence" value="ECO:0007669"/>
    <property type="project" value="UniProtKB-KW"/>
</dbReference>
<comment type="catalytic activity">
    <reaction evidence="66 70">
        <text>a ribonucleoside 5'-triphosphate + H2O = a ribonucleoside 5'-diphosphate + phosphate + H(+)</text>
        <dbReference type="Rhea" id="RHEA:23680"/>
        <dbReference type="ChEBI" id="CHEBI:15377"/>
        <dbReference type="ChEBI" id="CHEBI:15378"/>
        <dbReference type="ChEBI" id="CHEBI:43474"/>
        <dbReference type="ChEBI" id="CHEBI:57930"/>
        <dbReference type="ChEBI" id="CHEBI:61557"/>
        <dbReference type="EC" id="3.6.1.15"/>
    </reaction>
</comment>
<evidence type="ECO:0000256" key="12">
    <source>
        <dbReference type="ARBA" id="ARBA00022448"/>
    </source>
</evidence>
<evidence type="ECO:0000256" key="47">
    <source>
        <dbReference type="ARBA" id="ARBA00022995"/>
    </source>
</evidence>
<evidence type="ECO:0000313" key="75">
    <source>
        <dbReference type="Proteomes" id="UP000117647"/>
    </source>
</evidence>
<protein>
    <recommendedName>
        <fullName evidence="70">Genome polyprotein</fullName>
    </recommendedName>
    <component>
        <recommendedName>
            <fullName evidence="70">P3</fullName>
        </recommendedName>
    </component>
    <component>
        <recommendedName>
            <fullName evidence="70">Protein 3AB</fullName>
        </recommendedName>
    </component>
    <component>
        <recommendedName>
            <fullName evidence="70">P2</fullName>
        </recommendedName>
    </component>
    <component>
        <recommendedName>
            <fullName evidence="70">P1</fullName>
        </recommendedName>
    </component>
    <component>
        <recommendedName>
            <fullName evidence="70">Capsid protein VP0</fullName>
        </recommendedName>
        <alternativeName>
            <fullName evidence="70">VP4-VP2</fullName>
        </alternativeName>
    </component>
    <component>
        <recommendedName>
            <fullName evidence="70">Capsid protein VP4</fullName>
        </recommendedName>
        <alternativeName>
            <fullName evidence="70">P1A</fullName>
        </alternativeName>
        <alternativeName>
            <fullName evidence="70">Virion protein 4</fullName>
        </alternativeName>
    </component>
    <component>
        <recommendedName>
            <fullName evidence="70">Capsid protein VP2</fullName>
        </recommendedName>
        <alternativeName>
            <fullName evidence="70">P1B</fullName>
        </alternativeName>
        <alternativeName>
            <fullName evidence="70">Virion protein 2</fullName>
        </alternativeName>
    </component>
    <component>
        <recommendedName>
            <fullName evidence="70">Capsid protein VP3</fullName>
        </recommendedName>
        <alternativeName>
            <fullName evidence="70">P1C</fullName>
        </alternativeName>
        <alternativeName>
            <fullName evidence="70">Virion protein 3</fullName>
        </alternativeName>
    </component>
    <component>
        <recommendedName>
            <fullName evidence="70">Capsid protein VP1</fullName>
        </recommendedName>
        <alternativeName>
            <fullName evidence="70">P1D</fullName>
        </alternativeName>
        <alternativeName>
            <fullName evidence="70">Virion protein 1</fullName>
        </alternativeName>
    </component>
    <component>
        <recommendedName>
            <fullName evidence="70">Protease 2A</fullName>
            <shortName evidence="70">P2A</shortName>
            <ecNumber evidence="70">3.4.22.29</ecNumber>
        </recommendedName>
        <alternativeName>
            <fullName evidence="70">Picornain 2A</fullName>
        </alternativeName>
        <alternativeName>
            <fullName evidence="70">Protein 2A</fullName>
        </alternativeName>
    </component>
    <component>
        <recommendedName>
            <fullName evidence="70">Protein 2B</fullName>
            <shortName evidence="70">P2B</shortName>
        </recommendedName>
    </component>
    <component>
        <recommendedName>
            <fullName evidence="70">Protein 2C</fullName>
            <shortName evidence="70">P2C</shortName>
            <ecNumber evidence="70">3.6.1.15</ecNumber>
        </recommendedName>
    </component>
    <component>
        <recommendedName>
            <fullName evidence="70">Protein 3A</fullName>
            <shortName evidence="70">P3A</shortName>
        </recommendedName>
    </component>
    <component>
        <recommendedName>
            <fullName evidence="70">Viral protein genome-linked</fullName>
            <shortName evidence="70">VPg</shortName>
        </recommendedName>
        <alternativeName>
            <fullName evidence="70">Protein 3B</fullName>
            <shortName evidence="70">P3B</shortName>
        </alternativeName>
    </component>
    <component>
        <recommendedName>
            <fullName evidence="70">Protein 3CD</fullName>
            <ecNumber evidence="70">3.4.22.28</ecNumber>
        </recommendedName>
    </component>
    <component>
        <recommendedName>
            <fullName evidence="70">Protease 3C</fullName>
            <shortName evidence="70">P3C</shortName>
        </recommendedName>
    </component>
    <component>
        <recommendedName>
            <fullName evidence="70">RNA-directed RNA polymerase</fullName>
            <shortName evidence="70">RdRp</shortName>
            <ecNumber evidence="70">2.7.7.48</ecNumber>
        </recommendedName>
        <alternativeName>
            <fullName evidence="70">3D polymerase</fullName>
            <shortName evidence="70">3Dpol</shortName>
        </alternativeName>
        <alternativeName>
            <fullName evidence="70">Protein 3D</fullName>
            <shortName evidence="70">3D</shortName>
        </alternativeName>
    </component>
</protein>
<keyword evidence="12 70" id="KW-0813">Transport</keyword>
<dbReference type="PROSITE" id="PS51874">
    <property type="entry name" value="PCV_3C_PRO"/>
    <property type="match status" value="1"/>
</dbReference>
<dbReference type="EMBL" id="KJ170517">
    <property type="protein sequence ID" value="AIB00473.1"/>
    <property type="molecule type" value="Genomic_RNA"/>
</dbReference>
<keyword evidence="58 70" id="KW-0449">Lipoprotein</keyword>
<keyword evidence="37 70" id="KW-1193">Eukaryotic host translation shutoff by virus</keyword>
<evidence type="ECO:0000256" key="9">
    <source>
        <dbReference type="ARBA" id="ARBA00011474"/>
    </source>
</evidence>
<keyword evidence="48 70" id="KW-1182">Viral ion channel</keyword>
<keyword evidence="34 70" id="KW-1161">Viral attachment to host cell</keyword>
<comment type="cofactor">
    <cofactor evidence="1">
        <name>Mg(2+)</name>
        <dbReference type="ChEBI" id="CHEBI:18420"/>
    </cofactor>
</comment>
<dbReference type="EC" id="3.6.1.15" evidence="70"/>
<evidence type="ECO:0000256" key="34">
    <source>
        <dbReference type="ARBA" id="ARBA00022804"/>
    </source>
</evidence>
<evidence type="ECO:0000256" key="16">
    <source>
        <dbReference type="ARBA" id="ARBA00022520"/>
    </source>
</evidence>
<comment type="function">
    <text evidence="70">Protein 3A: Localizes the viral replication complex to the surface of membranous vesicles. It inhibits host cell endoplasmic reticulum-to-Golgi apparatus transport and causes the disassembly of the Golgi complex, possibly through GBF1 interaction. This would result in depletion of MHC, trail receptors and IFN receptors at the host cell surface.</text>
</comment>
<evidence type="ECO:0000259" key="71">
    <source>
        <dbReference type="PROSITE" id="PS50507"/>
    </source>
</evidence>
<dbReference type="SUPFAM" id="SSF56672">
    <property type="entry name" value="DNA/RNA polymerases"/>
    <property type="match status" value="1"/>
</dbReference>
<comment type="similarity">
    <text evidence="5 70">Belongs to the picornaviruses polyprotein family.</text>
</comment>
<evidence type="ECO:0000256" key="26">
    <source>
        <dbReference type="ARBA" id="ARBA00022695"/>
    </source>
</evidence>
<proteinExistence type="inferred from homology"/>
<comment type="subunit">
    <text evidence="8">Interacts with Viral protein genome-linked and with protein 3CD.</text>
</comment>
<evidence type="ECO:0000256" key="41">
    <source>
        <dbReference type="ARBA" id="ARBA00022842"/>
    </source>
</evidence>
<comment type="subcellular location">
    <subcellularLocation>
        <location evidence="3">Host cytoplasmic vesicle membrane</location>
        <topology evidence="3">Peripheral membrane protein</topology>
        <orientation evidence="3">Cytoplasmic side</orientation>
    </subcellularLocation>
    <subcellularLocation>
        <location evidence="2">Host nucleus</location>
    </subcellularLocation>
    <subcellularLocation>
        <location evidence="4">Virion</location>
    </subcellularLocation>
</comment>
<comment type="subunit">
    <text evidence="65">Homohexamer; forms a hexameric ring structure with 6-fold symmetry characteristic of AAA+ ATPases. Interacts (via N-terminus) with host RTN3 (via reticulon domain); this interaction is important for viral replication. Interacts with capsid protein VP3; this interaction may be important for virion morphogenesis.</text>
</comment>
<dbReference type="EC" id="3.4.22.28" evidence="70"/>
<evidence type="ECO:0000256" key="20">
    <source>
        <dbReference type="ARBA" id="ARBA00022562"/>
    </source>
</evidence>
<dbReference type="Pfam" id="PF00947">
    <property type="entry name" value="Pico_P2A"/>
    <property type="match status" value="1"/>
</dbReference>
<evidence type="ECO:0000256" key="8">
    <source>
        <dbReference type="ARBA" id="ARBA00011236"/>
    </source>
</evidence>
<dbReference type="GO" id="GO:0042025">
    <property type="term" value="C:host cell nucleus"/>
    <property type="evidence" value="ECO:0007669"/>
    <property type="project" value="UniProtKB-SubCell"/>
</dbReference>
<keyword evidence="38" id="KW-0068">Autocatalytic cleavage</keyword>
<keyword evidence="39" id="KW-0862">Zinc</keyword>
<evidence type="ECO:0000256" key="29">
    <source>
        <dbReference type="ARBA" id="ARBA00022723"/>
    </source>
</evidence>
<dbReference type="PROSITE" id="PS51218">
    <property type="entry name" value="SF3_HELICASE_2"/>
    <property type="match status" value="1"/>
</dbReference>
<dbReference type="GO" id="GO:0039522">
    <property type="term" value="P:symbiont-mediated suppression of host mRNA export from nucleus"/>
    <property type="evidence" value="ECO:0007669"/>
    <property type="project" value="UniProtKB-KW"/>
</dbReference>
<keyword evidence="31 70" id="KW-0547">Nucleotide-binding</keyword>
<dbReference type="Pfam" id="PF02226">
    <property type="entry name" value="Pico_P1A"/>
    <property type="match status" value="1"/>
</dbReference>
<dbReference type="GO" id="GO:0003724">
    <property type="term" value="F:RNA helicase activity"/>
    <property type="evidence" value="ECO:0007669"/>
    <property type="project" value="InterPro"/>
</dbReference>
<evidence type="ECO:0000256" key="7">
    <source>
        <dbReference type="ARBA" id="ARBA00011188"/>
    </source>
</evidence>
<keyword evidence="18 70" id="KW-1192">Host mRNA suppression by virus</keyword>
<organism evidence="74 75">
    <name type="scientific">Poliovirus 1</name>
    <dbReference type="NCBI Taxonomy" id="12080"/>
    <lineage>
        <taxon>Viruses</taxon>
        <taxon>Riboviria</taxon>
        <taxon>Orthornavirae</taxon>
        <taxon>Pisuviricota</taxon>
        <taxon>Pisoniviricetes</taxon>
        <taxon>Picornavirales</taxon>
        <taxon>Picornaviridae</taxon>
        <taxon>Ensavirinae</taxon>
        <taxon>Enterovirus</taxon>
        <taxon>Enterovirus coxsackiepol</taxon>
        <taxon>Enterovirus C</taxon>
    </lineage>
</organism>
<dbReference type="FunFam" id="4.10.880.10:FF:000002">
    <property type="entry name" value="Genome polyprotein"/>
    <property type="match status" value="1"/>
</dbReference>
<keyword evidence="20" id="KW-1048">Host nucleus</keyword>
<keyword evidence="59 70" id="KW-1160">Virus entry into host cell</keyword>
<dbReference type="InterPro" id="IPR007094">
    <property type="entry name" value="RNA-dir_pol_PSvirus"/>
</dbReference>
<evidence type="ECO:0000256" key="31">
    <source>
        <dbReference type="ARBA" id="ARBA00022741"/>
    </source>
</evidence>
<comment type="function">
    <text evidence="70">Capsid protein VP3: Forms an icosahedral capsid of pseudo T=3 symmetry with capsid proteins VP2 and VP3. The capsid is 300 Angstroms in diameter, composed of 60 copies of each capsid protein and enclosing the viral positive strand RNA genome.</text>
</comment>
<comment type="subunit">
    <text evidence="10">Interacts with protein 3CD.</text>
</comment>
<evidence type="ECO:0000256" key="45">
    <source>
        <dbReference type="ARBA" id="ARBA00022890"/>
    </source>
</evidence>
<evidence type="ECO:0000313" key="74">
    <source>
        <dbReference type="EMBL" id="AIB00473.1"/>
    </source>
</evidence>
<dbReference type="FunFam" id="2.40.10.10:FF:000020">
    <property type="entry name" value="Genome polyprotein"/>
    <property type="match status" value="1"/>
</dbReference>
<keyword evidence="56 70" id="KW-1172">Pore-mediated penetration of viral genome into host cell</keyword>
<evidence type="ECO:0000256" key="40">
    <source>
        <dbReference type="ARBA" id="ARBA00022840"/>
    </source>
</evidence>
<keyword evidence="45 70" id="KW-1164">Virus endocytosis by host</keyword>
<dbReference type="InterPro" id="IPR033703">
    <property type="entry name" value="Rhv-like"/>
</dbReference>
<dbReference type="Pfam" id="PF08727">
    <property type="entry name" value="P3A"/>
    <property type="match status" value="1"/>
</dbReference>
<sequence length="2209" mass="246563">MGAQVSSQKVGAHENSNRAYGGSTINYTTINYYRDSASNAASKQDFSQDPSKFTEPIKDVLIKTSPMLNSPNIEACGYSDRVLQLTLGNSTITTQEAANSVVAYGRWPEYLRDSEANPVDQPTEPDVAACRFYTLDTVSWTKESRGWWWKLPDALRDMGLFGQNMYYHYLGRSGYTVHVQCNASKFHQGALGVFAVPEMCLAGDSNTTTMHTSYQNANPGEKGGTFTGTFTPDDNQTSPARRFCPVDYLFGNGTLLGNAFVFPHQIINLRTNNCATLVLPYVNSLSIDSMVKHNNWGIAILPLAPLNFASESSPEIPITLTIAPMCCEFNGLRNITLPRLQGLPVMNTPGSNQYLTADNFQSPCALPEFDVTPPIDIPGEVKNMMELAEIDTMIPFDLSAKKKNTMEMYRVRLSDKPHTDDPILCLSLSPASDPRLSHTMLGEILNYYTHWAGSLKFTFLFCGSMMATGKLLVSYAPPGADPPKKRKEAMLGTHVIWDIGLQSSCTMVVPWISNTTYRQTIDDSFTEGGYISVFYQTRIVVPLSTPREMDILGFVSACNDFSVRLMRDTTHIEQKALAQGLGQMLESMIDNTVRETVGAATSRDALPNTEASGPAHSKEIPALTAVETGATNPLVPSDTVQTRHVVQHRSRSESSVESFFARGACVAIITVDNSASTKNKDKLFTVWKITYKDTVQLRRKLEFFTYSRFDMEFTFVVTANFTETNNGHALNQVYQIMYVPPGAPVPEKWDDYTWQTSSNPSIFYTYGTAPARISVPYVGISNAYSHFYDGFSKVPLKDQSAALGDSLYGAASLNDFGILAVRVVNDHNPTKVTSKIRVYLKPKHIRVWCPRPPRAVAYYGPGVDYKDGTLTPLSTKDLTTYGFGHQNKAVYTAGYKICNYHLATQEDLQNAVNVMWNRDLLVTESRAQGTDSIARCNCNAGVYYCESRRKYYPVSFVGPTFQYMEANNYYPARYQSHMLIGHGFASPGDCGGILRCHHGVIGIITAGGEGLVAFTDIRDLYAYEEEAMEQGITNYIESLGAAFGSGFTQQIGDKITELTNMVTSTITEKLLKNLIKIISSLVIITRNYEDTTTVLATLALLGCDASPWQWLRKKACDVLEIPYVTKQGDSWLKKFTEACNAAKGLEWVSNKISKFIDWLKEKIIPQARDKLEFVTKLRQLEMLENQISTIHQSCPSQEHQEILFNNVRWLSIQSKRFAPLYAVEAKRIQKLEHTINNYIQFKSKHRIEPVCLLVHGSPGTGKSVATNLIARAIAERENTSTYSLPPDPSHFDGYKQQGVVIMDDLNQNPDGADMKLFCQMVSTVEFIPPMASLEEKGILFTSNYVLASTNSSRISPPTVAHSDALARRFAFDMDIQVMNEYSRDGKLNMAMATEMCKNCHQPANFKRCCPLVCGKAIQLMDKSSRVRYSIDQITTMIINERNRRSNIGNCMEALFQGPLQYKDLKIDIKTSPPPECINDLLQAVDSQEVRDYCEKKGWIVNITSQVQTERNINRAMTILQAVTTFAAVAGVVYVMYKLFAGHQGAYTGLPNKKPNVPTIRTAKVQGPGFDYAVAMAKRNIVTATTSKGEFTMLGVHDNVAILPTHASPGESIVIDGKEVEILDAKALEDQAGTNLEITIITLKRNEKFRDIRPHIPTQITETNDGVLIVNTSKYPNMYVPVGAVTEQGYLNLGGRQTARTLMYNFPTRAGQCGGVITCTGKVIGMHVGGNGSHGFAAALKRSYFTQSQGEIQWMRPSKEVGYPIINAPSKTKLEPSAFHYVFEGVKEPAVLTKNDPRLKTNFEEAIFSKYVGNKITEVDEHMKEAVDHYAGQLMSLDINTEQMCLEDAMYGTDGLEALDLSTSAGYPYVAMGKKKRDILNKQTRDTKEMQKLLDTYGINLPLVTYVKDELRSKTKVEQGKSRLIEASSLNDSVAMRMAFGNLYAAFHKNPGVITGSAVGCDPDLFWSKIPVLMEEKLFAFDYTGYDASLSPAWFEALKMVLEKIGFGDRVDYIDYLNHSHHLYKNKTYCVKGGMPSGCSGTSIFNSMINNLIIRTLLLKTYKGIDLDHLKMIAYGDDVIASYPHEVDASLLAQSGKDYGLTMTPADKSAIFETVTWENVTFLKRFFRADEKYPFLIHPVMPMKEIHESIRWTKDPRNTQDHVRSLCLLAWHNGEEEYNKFLAKIRSVPIGRALLLPEYSTLYRRWLDSF</sequence>
<keyword evidence="57 70" id="KW-0899">Viral immunoevasion</keyword>
<comment type="function">
    <text evidence="70">Protease 3C: Major viral protease that mediates proteolytic processing of the polyprotein. Cleaves host EIF5B, contributing to host translation shutoff. Cleaves also host PABPC1, contributing to host translation shutoff.</text>
</comment>
<keyword evidence="29" id="KW-0479">Metal-binding</keyword>
<evidence type="ECO:0000256" key="46">
    <source>
        <dbReference type="ARBA" id="ARBA00022953"/>
    </source>
</evidence>
<comment type="function">
    <text evidence="70">Protease 2A: Cysteine protease that cleaves viral polyprotein and specific host proteins.</text>
</comment>
<comment type="subunit">
    <text evidence="11">Interacts with protein 3AB and with RNA-directed RNA polymerase.</text>
</comment>
<dbReference type="GO" id="GO:0044162">
    <property type="term" value="C:host cell cytoplasmic vesicle membrane"/>
    <property type="evidence" value="ECO:0007669"/>
    <property type="project" value="UniProtKB-SubCell"/>
</dbReference>
<evidence type="ECO:0000256" key="63">
    <source>
        <dbReference type="ARBA" id="ARBA00046425"/>
    </source>
</evidence>
<evidence type="ECO:0000256" key="68">
    <source>
        <dbReference type="ARBA" id="ARBA00054285"/>
    </source>
</evidence>
<keyword evidence="21 70" id="KW-0945">Host-virus interaction</keyword>
<keyword evidence="47 70" id="KW-1190">Host gene expression shutoff by virus</keyword>
<evidence type="ECO:0000256" key="50">
    <source>
        <dbReference type="ARBA" id="ARBA00023065"/>
    </source>
</evidence>
<keyword evidence="42 70" id="KW-0946">Virion</keyword>
<keyword evidence="16 70" id="KW-0191">Covalent protein-RNA linkage</keyword>
<dbReference type="InterPro" id="IPR036203">
    <property type="entry name" value="P3A_soluble_dom"/>
</dbReference>
<keyword evidence="32" id="KW-0863">Zinc-finger</keyword>
<comment type="catalytic activity">
    <reaction evidence="70">
        <text>RNA(n) + a ribonucleoside 5'-triphosphate = RNA(n+1) + diphosphate</text>
        <dbReference type="Rhea" id="RHEA:21248"/>
        <dbReference type="Rhea" id="RHEA-COMP:14527"/>
        <dbReference type="Rhea" id="RHEA-COMP:17342"/>
        <dbReference type="ChEBI" id="CHEBI:33019"/>
        <dbReference type="ChEBI" id="CHEBI:61557"/>
        <dbReference type="ChEBI" id="CHEBI:140395"/>
        <dbReference type="EC" id="2.7.7.48"/>
    </reaction>
</comment>
<evidence type="ECO:0000256" key="43">
    <source>
        <dbReference type="ARBA" id="ARBA00022870"/>
    </source>
</evidence>
<dbReference type="GO" id="GO:0039540">
    <property type="term" value="P:symbiont-mediated suppression of host cytoplasmic pattern recognition receptor signaling pathway via inhibition of RIG-I activity"/>
    <property type="evidence" value="ECO:0007669"/>
    <property type="project" value="UniProtKB-KW"/>
</dbReference>
<evidence type="ECO:0000256" key="61">
    <source>
        <dbReference type="ARBA" id="ARBA00024513"/>
    </source>
</evidence>
<reference evidence="74 75" key="1">
    <citation type="journal article" date="2016" name="J. Virol.">
        <title>Sabin Vaccine Reversion in the Field: a Comprehensive Analysis of Sabin-Like Poliovirus Isolates in Nigeria.</title>
        <authorList>
            <person name="Famulare M."/>
            <person name="Chang S."/>
            <person name="Iber J."/>
            <person name="Zhao K."/>
            <person name="Adeniji J.A."/>
            <person name="Bukbuk D."/>
            <person name="Baba M."/>
            <person name="Behrend M."/>
            <person name="Burns C.C."/>
            <person name="Oberste M.S."/>
        </authorList>
    </citation>
    <scope>NUCLEOTIDE SEQUENCE [LARGE SCALE GENOMIC DNA]</scope>
    <source>
        <strain evidence="74">NIE1018323</strain>
    </source>
</reference>
<evidence type="ECO:0000256" key="62">
    <source>
        <dbReference type="ARBA" id="ARBA00045482"/>
    </source>
</evidence>
<dbReference type="GO" id="GO:0006508">
    <property type="term" value="P:proteolysis"/>
    <property type="evidence" value="ECO:0007669"/>
    <property type="project" value="UniProtKB-KW"/>
</dbReference>
<keyword evidence="46 70" id="KW-0693">Viral RNA replication</keyword>
<dbReference type="InterPro" id="IPR044067">
    <property type="entry name" value="PCV_3C_PRO"/>
</dbReference>
<dbReference type="InterPro" id="IPR000199">
    <property type="entry name" value="Peptidase_C3A/C3B_picornavir"/>
</dbReference>
<dbReference type="Proteomes" id="UP000117647">
    <property type="component" value="Genome"/>
</dbReference>